<dbReference type="InterPro" id="IPR027843">
    <property type="entry name" value="DUF4440"/>
</dbReference>
<sequence>MRRLLPLIALLATPVAAQDNSSAVLQAIDVARYAYNQGDLDTMMSYYDDMAFLIPPGERILIGSDIIAEYYADAMSDGFEDLRLDPFDVRDVGDTGVVAVVDMTLRQDGALVGARLLQVWKVQDGQPLIQREMLQVISVEDATEL</sequence>
<protein>
    <submittedName>
        <fullName evidence="3">Nuclear transport factor 2 family protein</fullName>
    </submittedName>
</protein>
<feature type="chain" id="PRO_5022833755" evidence="1">
    <location>
        <begin position="18"/>
        <end position="145"/>
    </location>
</feature>
<keyword evidence="1" id="KW-0732">Signal</keyword>
<dbReference type="InterPro" id="IPR032710">
    <property type="entry name" value="NTF2-like_dom_sf"/>
</dbReference>
<keyword evidence="4" id="KW-1185">Reference proteome</keyword>
<evidence type="ECO:0000313" key="4">
    <source>
        <dbReference type="Proteomes" id="UP000314011"/>
    </source>
</evidence>
<proteinExistence type="predicted"/>
<reference evidence="3 4" key="1">
    <citation type="submission" date="2019-06" db="EMBL/GenBank/DDBJ databases">
        <title>Genome of new Rhodobacteraceae sp. SM1903.</title>
        <authorList>
            <person name="Ren X."/>
        </authorList>
    </citation>
    <scope>NUCLEOTIDE SEQUENCE [LARGE SCALE GENOMIC DNA]</scope>
    <source>
        <strain evidence="3 4">SM1903</strain>
    </source>
</reference>
<dbReference type="AlphaFoldDB" id="A0A5C5GCG6"/>
<accession>A0A5C5GCG6</accession>
<dbReference type="RefSeq" id="WP_140193180.1">
    <property type="nucleotide sequence ID" value="NZ_CP065915.1"/>
</dbReference>
<organism evidence="3 4">
    <name type="scientific">Pelagovum pacificum</name>
    <dbReference type="NCBI Taxonomy" id="2588711"/>
    <lineage>
        <taxon>Bacteria</taxon>
        <taxon>Pseudomonadati</taxon>
        <taxon>Pseudomonadota</taxon>
        <taxon>Alphaproteobacteria</taxon>
        <taxon>Rhodobacterales</taxon>
        <taxon>Paracoccaceae</taxon>
        <taxon>Pelagovum</taxon>
    </lineage>
</organism>
<dbReference type="Proteomes" id="UP000314011">
    <property type="component" value="Unassembled WGS sequence"/>
</dbReference>
<evidence type="ECO:0000313" key="3">
    <source>
        <dbReference type="EMBL" id="TNY32502.1"/>
    </source>
</evidence>
<feature type="domain" description="DUF4440" evidence="2">
    <location>
        <begin position="34"/>
        <end position="126"/>
    </location>
</feature>
<evidence type="ECO:0000256" key="1">
    <source>
        <dbReference type="SAM" id="SignalP"/>
    </source>
</evidence>
<dbReference type="Gene3D" id="3.10.450.50">
    <property type="match status" value="1"/>
</dbReference>
<gene>
    <name evidence="3" type="ORF">FHY64_04215</name>
</gene>
<feature type="signal peptide" evidence="1">
    <location>
        <begin position="1"/>
        <end position="17"/>
    </location>
</feature>
<dbReference type="SUPFAM" id="SSF54427">
    <property type="entry name" value="NTF2-like"/>
    <property type="match status" value="1"/>
</dbReference>
<dbReference type="Pfam" id="PF14534">
    <property type="entry name" value="DUF4440"/>
    <property type="match status" value="1"/>
</dbReference>
<evidence type="ECO:0000259" key="2">
    <source>
        <dbReference type="Pfam" id="PF14534"/>
    </source>
</evidence>
<name>A0A5C5GCG6_9RHOB</name>
<comment type="caution">
    <text evidence="3">The sequence shown here is derived from an EMBL/GenBank/DDBJ whole genome shotgun (WGS) entry which is preliminary data.</text>
</comment>
<dbReference type="EMBL" id="VFFF01000001">
    <property type="protein sequence ID" value="TNY32502.1"/>
    <property type="molecule type" value="Genomic_DNA"/>
</dbReference>